<evidence type="ECO:0000256" key="4">
    <source>
        <dbReference type="ARBA" id="ARBA00052482"/>
    </source>
</evidence>
<evidence type="ECO:0000256" key="2">
    <source>
        <dbReference type="ARBA" id="ARBA00022741"/>
    </source>
</evidence>
<dbReference type="InterPro" id="IPR013611">
    <property type="entry name" value="Transp-assoc_OB_typ2"/>
</dbReference>
<dbReference type="InterPro" id="IPR003593">
    <property type="entry name" value="AAA+_ATPase"/>
</dbReference>
<dbReference type="SUPFAM" id="SSF52540">
    <property type="entry name" value="P-loop containing nucleoside triphosphate hydrolases"/>
    <property type="match status" value="1"/>
</dbReference>
<dbReference type="InterPro" id="IPR003439">
    <property type="entry name" value="ABC_transporter-like_ATP-bd"/>
</dbReference>
<reference evidence="9 10" key="1">
    <citation type="submission" date="2016-10" db="EMBL/GenBank/DDBJ databases">
        <authorList>
            <person name="de Groot N.N."/>
        </authorList>
    </citation>
    <scope>NUCLEOTIDE SEQUENCE [LARGE SCALE GENOMIC DNA]</scope>
    <source>
        <strain evidence="9 10">CGMCC 1.10239</strain>
    </source>
</reference>
<dbReference type="InterPro" id="IPR017871">
    <property type="entry name" value="ABC_transporter-like_CS"/>
</dbReference>
<proteinExistence type="predicted"/>
<sequence>MKIKSSIYIRGGTEMNDYLKLQGIRKRFGDAPVLAGVDLNIGEGELVTLLGPSGCGKSTLLRCIAGLTELDSGSILLAGKELTKLPPRSRDVGMVFQSYALFPNLTVSQNVEYGMRMRGVAPAARRSRCEELLALVDLEDKRDVYPQSLSGGQQQRVALARSLAVQPKLLLLDEPLSALDAKIRKNLRAEIRDIQRRLGMTTLFVTHDQEEALILSDRICIMNQGRMVQEGSPEQLYTAPRTEFAARFMGSYNVFNRAEALKLFRRIDSRADRFAIRPEAVTLLAEGEAIQDDADGMMDVHGQVQAVSILGNIIRAAVVAEGVHLTVDLLNDGRWLRVREGDRVTLLLDPAQLLHLEQEGA</sequence>
<dbReference type="SMART" id="SM00382">
    <property type="entry name" value="AAA"/>
    <property type="match status" value="1"/>
</dbReference>
<dbReference type="PROSITE" id="PS00211">
    <property type="entry name" value="ABC_TRANSPORTER_1"/>
    <property type="match status" value="1"/>
</dbReference>
<dbReference type="GO" id="GO:0016887">
    <property type="term" value="F:ATP hydrolysis activity"/>
    <property type="evidence" value="ECO:0007669"/>
    <property type="project" value="InterPro"/>
</dbReference>
<keyword evidence="3 9" id="KW-0067">ATP-binding</keyword>
<dbReference type="Pfam" id="PF00005">
    <property type="entry name" value="ABC_tran"/>
    <property type="match status" value="1"/>
</dbReference>
<dbReference type="EC" id="7.6.2.9" evidence="6"/>
<dbReference type="AlphaFoldDB" id="A0A1G9IW09"/>
<dbReference type="InterPro" id="IPR008995">
    <property type="entry name" value="Mo/tungstate-bd_C_term_dom"/>
</dbReference>
<dbReference type="GO" id="GO:0005524">
    <property type="term" value="F:ATP binding"/>
    <property type="evidence" value="ECO:0007669"/>
    <property type="project" value="UniProtKB-KW"/>
</dbReference>
<dbReference type="PANTHER" id="PTHR42781:SF4">
    <property type="entry name" value="SPERMIDINE_PUTRESCINE IMPORT ATP-BINDING PROTEIN POTA"/>
    <property type="match status" value="1"/>
</dbReference>
<evidence type="ECO:0000256" key="5">
    <source>
        <dbReference type="ARBA" id="ARBA00063934"/>
    </source>
</evidence>
<protein>
    <recommendedName>
        <fullName evidence="7">Carnitine transport ATP-binding protein OpuCA</fullName>
        <ecNumber evidence="6">7.6.2.9</ecNumber>
    </recommendedName>
</protein>
<feature type="domain" description="ABC transporter" evidence="8">
    <location>
        <begin position="19"/>
        <end position="249"/>
    </location>
</feature>
<dbReference type="InterPro" id="IPR050093">
    <property type="entry name" value="ABC_SmlMolc_Importer"/>
</dbReference>
<evidence type="ECO:0000256" key="6">
    <source>
        <dbReference type="ARBA" id="ARBA00066388"/>
    </source>
</evidence>
<dbReference type="Proteomes" id="UP000182783">
    <property type="component" value="Unassembled WGS sequence"/>
</dbReference>
<keyword evidence="2" id="KW-0547">Nucleotide-binding</keyword>
<accession>A0A1G9IW09</accession>
<keyword evidence="1" id="KW-0813">Transport</keyword>
<dbReference type="GO" id="GO:0043190">
    <property type="term" value="C:ATP-binding cassette (ABC) transporter complex"/>
    <property type="evidence" value="ECO:0007669"/>
    <property type="project" value="InterPro"/>
</dbReference>
<comment type="catalytic activity">
    <reaction evidence="4">
        <text>a quaternary ammonium(out) + ATP + H2O = a quaternary ammonium(in) + ADP + phosphate + H(+)</text>
        <dbReference type="Rhea" id="RHEA:11036"/>
        <dbReference type="ChEBI" id="CHEBI:15377"/>
        <dbReference type="ChEBI" id="CHEBI:15378"/>
        <dbReference type="ChEBI" id="CHEBI:30616"/>
        <dbReference type="ChEBI" id="CHEBI:35267"/>
        <dbReference type="ChEBI" id="CHEBI:43474"/>
        <dbReference type="ChEBI" id="CHEBI:456216"/>
        <dbReference type="EC" id="7.6.2.9"/>
    </reaction>
</comment>
<dbReference type="SUPFAM" id="SSF50331">
    <property type="entry name" value="MOP-like"/>
    <property type="match status" value="1"/>
</dbReference>
<evidence type="ECO:0000313" key="10">
    <source>
        <dbReference type="Proteomes" id="UP000182783"/>
    </source>
</evidence>
<dbReference type="EMBL" id="FNGM01000002">
    <property type="protein sequence ID" value="SDL29266.1"/>
    <property type="molecule type" value="Genomic_DNA"/>
</dbReference>
<organism evidence="9 10">
    <name type="scientific">Paenibacillus jilunlii</name>
    <dbReference type="NCBI Taxonomy" id="682956"/>
    <lineage>
        <taxon>Bacteria</taxon>
        <taxon>Bacillati</taxon>
        <taxon>Bacillota</taxon>
        <taxon>Bacilli</taxon>
        <taxon>Bacillales</taxon>
        <taxon>Paenibacillaceae</taxon>
        <taxon>Paenibacillus</taxon>
    </lineage>
</organism>
<comment type="subunit">
    <text evidence="5">The complex is composed of two ATP-binding proteins (OpuCA), two transmembrane proteins (OpuCB and OpuCD) and a solute-binding protein (OpuCC).</text>
</comment>
<dbReference type="InterPro" id="IPR027417">
    <property type="entry name" value="P-loop_NTPase"/>
</dbReference>
<dbReference type="PANTHER" id="PTHR42781">
    <property type="entry name" value="SPERMIDINE/PUTRESCINE IMPORT ATP-BINDING PROTEIN POTA"/>
    <property type="match status" value="1"/>
</dbReference>
<dbReference type="FunFam" id="3.40.50.300:FF:000425">
    <property type="entry name" value="Probable ABC transporter, ATP-binding subunit"/>
    <property type="match status" value="1"/>
</dbReference>
<evidence type="ECO:0000256" key="1">
    <source>
        <dbReference type="ARBA" id="ARBA00022448"/>
    </source>
</evidence>
<dbReference type="Gene3D" id="3.40.50.300">
    <property type="entry name" value="P-loop containing nucleotide triphosphate hydrolases"/>
    <property type="match status" value="1"/>
</dbReference>
<evidence type="ECO:0000256" key="3">
    <source>
        <dbReference type="ARBA" id="ARBA00022840"/>
    </source>
</evidence>
<evidence type="ECO:0000259" key="8">
    <source>
        <dbReference type="PROSITE" id="PS50893"/>
    </source>
</evidence>
<name>A0A1G9IW09_9BACL</name>
<evidence type="ECO:0000256" key="7">
    <source>
        <dbReference type="ARBA" id="ARBA00070305"/>
    </source>
</evidence>
<dbReference type="GO" id="GO:0015418">
    <property type="term" value="F:ABC-type quaternary ammonium compound transporting activity"/>
    <property type="evidence" value="ECO:0007669"/>
    <property type="project" value="UniProtKB-EC"/>
</dbReference>
<dbReference type="Pfam" id="PF08402">
    <property type="entry name" value="TOBE_2"/>
    <property type="match status" value="1"/>
</dbReference>
<gene>
    <name evidence="9" type="ORF">SAMN05216191_102222</name>
</gene>
<evidence type="ECO:0000313" key="9">
    <source>
        <dbReference type="EMBL" id="SDL29266.1"/>
    </source>
</evidence>
<dbReference type="PROSITE" id="PS50893">
    <property type="entry name" value="ABC_TRANSPORTER_2"/>
    <property type="match status" value="1"/>
</dbReference>